<sequence length="156" mass="18500">MFYHTFFDFFLASLLLTAIFGVYFSFQKKSFIKNYKQADTKILENINGMIITENGPLRKSFQWCSFDIMINQNSIFLFPKSFYFLPKRAIQLIYSNSDKKHSKFTTLLRQLNISKNNVELISNPNYLFAGTRKILLKELNNEQILIFEDIKKSKNY</sequence>
<keyword evidence="1" id="KW-0812">Transmembrane</keyword>
<keyword evidence="1" id="KW-0472">Membrane</keyword>
<keyword evidence="1" id="KW-1133">Transmembrane helix</keyword>
<dbReference type="STRING" id="311333.SAMN05421664_0617"/>
<organism evidence="2 3">
    <name type="scientific">Chryseobacterium soldanellicola</name>
    <dbReference type="NCBI Taxonomy" id="311333"/>
    <lineage>
        <taxon>Bacteria</taxon>
        <taxon>Pseudomonadati</taxon>
        <taxon>Bacteroidota</taxon>
        <taxon>Flavobacteriia</taxon>
        <taxon>Flavobacteriales</taxon>
        <taxon>Weeksellaceae</taxon>
        <taxon>Chryseobacterium group</taxon>
        <taxon>Chryseobacterium</taxon>
    </lineage>
</organism>
<evidence type="ECO:0000313" key="2">
    <source>
        <dbReference type="EMBL" id="SDQ12448.1"/>
    </source>
</evidence>
<name>A0A1H0YB82_9FLAO</name>
<dbReference type="EMBL" id="FNKL01000001">
    <property type="protein sequence ID" value="SDQ12448.1"/>
    <property type="molecule type" value="Genomic_DNA"/>
</dbReference>
<evidence type="ECO:0008006" key="4">
    <source>
        <dbReference type="Google" id="ProtNLM"/>
    </source>
</evidence>
<protein>
    <recommendedName>
        <fullName evidence="4">GRAM domain-containing protein</fullName>
    </recommendedName>
</protein>
<reference evidence="3" key="1">
    <citation type="submission" date="2016-10" db="EMBL/GenBank/DDBJ databases">
        <authorList>
            <person name="Varghese N."/>
            <person name="Submissions S."/>
        </authorList>
    </citation>
    <scope>NUCLEOTIDE SEQUENCE [LARGE SCALE GENOMIC DNA]</scope>
    <source>
        <strain evidence="3">DSM 17072</strain>
    </source>
</reference>
<evidence type="ECO:0000313" key="3">
    <source>
        <dbReference type="Proteomes" id="UP000199627"/>
    </source>
</evidence>
<dbReference type="AlphaFoldDB" id="A0A1H0YB82"/>
<feature type="transmembrane region" description="Helical" evidence="1">
    <location>
        <begin position="6"/>
        <end position="26"/>
    </location>
</feature>
<evidence type="ECO:0000256" key="1">
    <source>
        <dbReference type="SAM" id="Phobius"/>
    </source>
</evidence>
<gene>
    <name evidence="2" type="ORF">SAMN05421664_0617</name>
</gene>
<accession>A0A1H0YB82</accession>
<dbReference type="Proteomes" id="UP000199627">
    <property type="component" value="Unassembled WGS sequence"/>
</dbReference>
<proteinExistence type="predicted"/>
<keyword evidence="3" id="KW-1185">Reference proteome</keyword>